<dbReference type="FunFam" id="3.40.50.1000:FF:000144">
    <property type="entry name" value="copper-transporting ATPase 1 isoform X2"/>
    <property type="match status" value="1"/>
</dbReference>
<keyword evidence="10" id="KW-0067">ATP-binding</keyword>
<dbReference type="GO" id="GO:0140581">
    <property type="term" value="F:P-type monovalent copper transporter activity"/>
    <property type="evidence" value="ECO:0007669"/>
    <property type="project" value="UniProtKB-EC"/>
</dbReference>
<dbReference type="Gene3D" id="1.20.1110.10">
    <property type="entry name" value="Calcium-transporting ATPase, transmembrane domain"/>
    <property type="match status" value="1"/>
</dbReference>
<dbReference type="GO" id="GO:0030007">
    <property type="term" value="P:intracellular potassium ion homeostasis"/>
    <property type="evidence" value="ECO:0007669"/>
    <property type="project" value="TreeGrafter"/>
</dbReference>
<dbReference type="HOGENOM" id="CLU_002360_2_1_0"/>
<dbReference type="SUPFAM" id="SSF81660">
    <property type="entry name" value="Metal cation-transporting ATPase, ATP-binding domain N"/>
    <property type="match status" value="1"/>
</dbReference>
<dbReference type="Pfam" id="PF13246">
    <property type="entry name" value="Cation_ATPase"/>
    <property type="match status" value="1"/>
</dbReference>
<dbReference type="GO" id="GO:0005391">
    <property type="term" value="F:P-type sodium:potassium-exchanging transporter activity"/>
    <property type="evidence" value="ECO:0007669"/>
    <property type="project" value="TreeGrafter"/>
</dbReference>
<dbReference type="Pfam" id="PF00122">
    <property type="entry name" value="E1-E2_ATPase"/>
    <property type="match status" value="1"/>
</dbReference>
<dbReference type="GO" id="GO:0005524">
    <property type="term" value="F:ATP binding"/>
    <property type="evidence" value="ECO:0007669"/>
    <property type="project" value="UniProtKB-KW"/>
</dbReference>
<evidence type="ECO:0000256" key="13">
    <source>
        <dbReference type="ARBA" id="ARBA00023008"/>
    </source>
</evidence>
<dbReference type="GO" id="GO:0036376">
    <property type="term" value="P:sodium ion export across plasma membrane"/>
    <property type="evidence" value="ECO:0007669"/>
    <property type="project" value="TreeGrafter"/>
</dbReference>
<keyword evidence="5" id="KW-1003">Cell membrane</keyword>
<dbReference type="GO" id="GO:1990573">
    <property type="term" value="P:potassium ion import across plasma membrane"/>
    <property type="evidence" value="ECO:0007669"/>
    <property type="project" value="TreeGrafter"/>
</dbReference>
<keyword evidence="4" id="KW-0813">Transport</keyword>
<sequence>MDTPAKPAHALDVDRAFQRFRSSPKGIVPEDAAARLQEYGRNVLPAKPPPTVLEIFLRQFLNPLIYVLLVAAMISILLGVYTDALFIGAVLLINAIIGTVQEYGAEKSALALKKMSASKALVERDNEVFEVDAENLVPGDVVLLESGRKVPADLRLIHTYSFEIDESLLTGESLPIGKDHDVVLAANTPLADRKNMAFTGSMVTRGRGRGLVVATGYKTELGKIAGSLATGVSARPPLLIRMEAFTKNIAVALLLITLMMATYLLLKGQGWFDVLMFSVALAVSAIPEGLPVALTVALAIASRRMAKRNVIVRKLPAVESLGSCNFVATDKTGTLTVNQMTVKLIVLPGLSPFPVEGSGLVPEGAVGSAEGLEPALQSKLLAPLVSAGALCNDAELLHKNGAWGGYGDAVDLALLVLAYKSGINPNSLQDQYELVREIPFEPENQYAATLHKSPEEGLISVKGAYEKILPMCATMITLEGECPVDVPAVVEQAEHLAEAGYRVLALAGKSGPDTDAPLIDQMQGLTFLGLVGMIDPLRPEAADAVAACRKAGIDVAMVTGDHPKTALAIARELGLAGTMEDVVSGVKLKEARNPEEKTALIQKARVFARVEPQQKLEIVRHLLDLGRFVAVTGDGANDAPALKAANVGIAMGKSGTDVAKETSDLILTDDRFASIVAGIEEGRIAYANVRKVVYLLVATGAAEILMFSLSLVFNTPLPLTPVQILWLNLVTNGIQDVGLAFEPGEGDELSRAPRKPDEPVFDRLMLERVGLSAAVMGAFAFLHFYYMHRAGVDIESNRNLTLLLMVLFENIMVANCKSETRSAFSINPMNNPILLFGTLGAQGIHILTMYTPGIQEVLGVKPVFLNQWIFLLAIAMSILVVMEIYKGIRTRIHGIRCNTHRFQGS</sequence>
<evidence type="ECO:0000256" key="1">
    <source>
        <dbReference type="ARBA" id="ARBA00004651"/>
    </source>
</evidence>
<accession>M1ZAH3</accession>
<dbReference type="Proteomes" id="UP000011704">
    <property type="component" value="Unassembled WGS sequence"/>
</dbReference>
<evidence type="ECO:0000259" key="18">
    <source>
        <dbReference type="SMART" id="SM00831"/>
    </source>
</evidence>
<evidence type="ECO:0000256" key="2">
    <source>
        <dbReference type="ARBA" id="ARBA00005675"/>
    </source>
</evidence>
<dbReference type="InterPro" id="IPR006068">
    <property type="entry name" value="ATPase_P-typ_cation-transptr_C"/>
</dbReference>
<evidence type="ECO:0000256" key="4">
    <source>
        <dbReference type="ARBA" id="ARBA00022448"/>
    </source>
</evidence>
<feature type="transmembrane region" description="Helical" evidence="17">
    <location>
        <begin position="84"/>
        <end position="105"/>
    </location>
</feature>
<dbReference type="NCBIfam" id="TIGR01494">
    <property type="entry name" value="ATPase_P-type"/>
    <property type="match status" value="2"/>
</dbReference>
<dbReference type="GO" id="GO:0046872">
    <property type="term" value="F:metal ion binding"/>
    <property type="evidence" value="ECO:0007669"/>
    <property type="project" value="UniProtKB-KW"/>
</dbReference>
<evidence type="ECO:0000256" key="16">
    <source>
        <dbReference type="ARBA" id="ARBA00049289"/>
    </source>
</evidence>
<dbReference type="SFLD" id="SFLDF00027">
    <property type="entry name" value="p-type_atpase"/>
    <property type="match status" value="1"/>
</dbReference>
<evidence type="ECO:0000256" key="7">
    <source>
        <dbReference type="ARBA" id="ARBA00022723"/>
    </source>
</evidence>
<evidence type="ECO:0000256" key="14">
    <source>
        <dbReference type="ARBA" id="ARBA00023065"/>
    </source>
</evidence>
<reference evidence="19 20" key="1">
    <citation type="journal article" date="2013" name="Front. Microbiol.">
        <title>The genome of Nitrospina gracilis illuminates the metabolism and evolution of the major marine nitrite oxidizer.</title>
        <authorList>
            <person name="Luecker S."/>
            <person name="Nowka B."/>
            <person name="Rattei T."/>
            <person name="Spieck E."/>
            <person name="and Daims H."/>
        </authorList>
    </citation>
    <scope>NUCLEOTIDE SEQUENCE [LARGE SCALE GENOMIC DNA]</scope>
    <source>
        <strain evidence="19 20">3/211</strain>
    </source>
</reference>
<evidence type="ECO:0000256" key="6">
    <source>
        <dbReference type="ARBA" id="ARBA00022692"/>
    </source>
</evidence>
<evidence type="ECO:0000256" key="3">
    <source>
        <dbReference type="ARBA" id="ARBA00012517"/>
    </source>
</evidence>
<dbReference type="InterPro" id="IPR004014">
    <property type="entry name" value="ATPase_P-typ_cation-transptr_N"/>
</dbReference>
<comment type="catalytic activity">
    <reaction evidence="16">
        <text>Cu(+)(in) + ATP + H2O = Cu(+)(out) + ADP + phosphate + H(+)</text>
        <dbReference type="Rhea" id="RHEA:25792"/>
        <dbReference type="ChEBI" id="CHEBI:15377"/>
        <dbReference type="ChEBI" id="CHEBI:15378"/>
        <dbReference type="ChEBI" id="CHEBI:30616"/>
        <dbReference type="ChEBI" id="CHEBI:43474"/>
        <dbReference type="ChEBI" id="CHEBI:49552"/>
        <dbReference type="ChEBI" id="CHEBI:456216"/>
        <dbReference type="EC" id="7.2.2.8"/>
    </reaction>
</comment>
<dbReference type="AlphaFoldDB" id="M1ZAH3"/>
<feature type="transmembrane region" description="Helical" evidence="17">
    <location>
        <begin position="278"/>
        <end position="301"/>
    </location>
</feature>
<comment type="similarity">
    <text evidence="2">Belongs to the cation transport ATPase (P-type) (TC 3.A.3) family. Type IIA subfamily.</text>
</comment>
<feature type="transmembrane region" description="Helical" evidence="17">
    <location>
        <begin position="865"/>
        <end position="885"/>
    </location>
</feature>
<dbReference type="EC" id="7.2.2.8" evidence="3"/>
<dbReference type="SUPFAM" id="SSF81665">
    <property type="entry name" value="Calcium ATPase, transmembrane domain M"/>
    <property type="match status" value="1"/>
</dbReference>
<keyword evidence="9" id="KW-0187">Copper transport</keyword>
<dbReference type="STRING" id="1266370.NITGR_270024"/>
<evidence type="ECO:0000256" key="15">
    <source>
        <dbReference type="ARBA" id="ARBA00023136"/>
    </source>
</evidence>
<keyword evidence="13" id="KW-0186">Copper</keyword>
<dbReference type="InterPro" id="IPR050510">
    <property type="entry name" value="Cation_transp_ATPase_P-type"/>
</dbReference>
<name>M1ZAH3_NITG3</name>
<evidence type="ECO:0000256" key="8">
    <source>
        <dbReference type="ARBA" id="ARBA00022741"/>
    </source>
</evidence>
<dbReference type="Pfam" id="PF00690">
    <property type="entry name" value="Cation_ATPase_N"/>
    <property type="match status" value="1"/>
</dbReference>
<evidence type="ECO:0000256" key="11">
    <source>
        <dbReference type="ARBA" id="ARBA00022967"/>
    </source>
</evidence>
<comment type="subcellular location">
    <subcellularLocation>
        <location evidence="1">Cell membrane</location>
        <topology evidence="1">Multi-pass membrane protein</topology>
    </subcellularLocation>
</comment>
<dbReference type="InterPro" id="IPR018303">
    <property type="entry name" value="ATPase_P-typ_P_site"/>
</dbReference>
<gene>
    <name evidence="19" type="ORF">NITGR_270024</name>
</gene>
<evidence type="ECO:0000256" key="5">
    <source>
        <dbReference type="ARBA" id="ARBA00022475"/>
    </source>
</evidence>
<dbReference type="SUPFAM" id="SSF56784">
    <property type="entry name" value="HAD-like"/>
    <property type="match status" value="1"/>
</dbReference>
<dbReference type="InterPro" id="IPR023298">
    <property type="entry name" value="ATPase_P-typ_TM_dom_sf"/>
</dbReference>
<feature type="transmembrane region" description="Helical" evidence="17">
    <location>
        <begin position="249"/>
        <end position="266"/>
    </location>
</feature>
<dbReference type="InterPro" id="IPR036412">
    <property type="entry name" value="HAD-like_sf"/>
</dbReference>
<feature type="transmembrane region" description="Helical" evidence="17">
    <location>
        <begin position="692"/>
        <end position="713"/>
    </location>
</feature>
<dbReference type="InParanoid" id="M1ZAH3"/>
<dbReference type="Gene3D" id="3.40.1110.10">
    <property type="entry name" value="Calcium-transporting ATPase, cytoplasmic domain N"/>
    <property type="match status" value="1"/>
</dbReference>
<dbReference type="FunCoup" id="M1ZAH3">
    <property type="interactions" value="223"/>
</dbReference>
<dbReference type="SMART" id="SM00831">
    <property type="entry name" value="Cation_ATPase_N"/>
    <property type="match status" value="1"/>
</dbReference>
<dbReference type="GO" id="GO:0016887">
    <property type="term" value="F:ATP hydrolysis activity"/>
    <property type="evidence" value="ECO:0007669"/>
    <property type="project" value="InterPro"/>
</dbReference>
<feature type="transmembrane region" description="Helical" evidence="17">
    <location>
        <begin position="60"/>
        <end position="78"/>
    </location>
</feature>
<dbReference type="InterPro" id="IPR001757">
    <property type="entry name" value="P_typ_ATPase"/>
</dbReference>
<dbReference type="PANTHER" id="PTHR43294:SF20">
    <property type="entry name" value="P-TYPE ATPASE"/>
    <property type="match status" value="1"/>
</dbReference>
<dbReference type="Gene3D" id="2.70.150.10">
    <property type="entry name" value="Calcium-transporting ATPase, cytoplasmic transduction domain A"/>
    <property type="match status" value="1"/>
</dbReference>
<keyword evidence="12 17" id="KW-1133">Transmembrane helix</keyword>
<evidence type="ECO:0000256" key="10">
    <source>
        <dbReference type="ARBA" id="ARBA00022840"/>
    </source>
</evidence>
<dbReference type="PANTHER" id="PTHR43294">
    <property type="entry name" value="SODIUM/POTASSIUM-TRANSPORTING ATPASE SUBUNIT ALPHA"/>
    <property type="match status" value="1"/>
</dbReference>
<dbReference type="GO" id="GO:0006883">
    <property type="term" value="P:intracellular sodium ion homeostasis"/>
    <property type="evidence" value="ECO:0007669"/>
    <property type="project" value="TreeGrafter"/>
</dbReference>
<dbReference type="InterPro" id="IPR023299">
    <property type="entry name" value="ATPase_P-typ_cyto_dom_N"/>
</dbReference>
<evidence type="ECO:0000313" key="19">
    <source>
        <dbReference type="EMBL" id="CCQ90264.1"/>
    </source>
</evidence>
<dbReference type="OrthoDB" id="9760364at2"/>
<dbReference type="Gene3D" id="3.40.50.1000">
    <property type="entry name" value="HAD superfamily/HAD-like"/>
    <property type="match status" value="1"/>
</dbReference>
<protein>
    <recommendedName>
        <fullName evidence="3">P-type Cu(+) transporter</fullName>
        <ecNumber evidence="3">7.2.2.8</ecNumber>
    </recommendedName>
</protein>
<organism evidence="19 20">
    <name type="scientific">Nitrospina gracilis (strain 3/211)</name>
    <dbReference type="NCBI Taxonomy" id="1266370"/>
    <lineage>
        <taxon>Bacteria</taxon>
        <taxon>Pseudomonadati</taxon>
        <taxon>Nitrospinota/Tectimicrobiota group</taxon>
        <taxon>Nitrospinota</taxon>
        <taxon>Nitrospinia</taxon>
        <taxon>Nitrospinales</taxon>
        <taxon>Nitrospinaceae</taxon>
        <taxon>Nitrospina</taxon>
    </lineage>
</organism>
<dbReference type="EMBL" id="CAQJ01000030">
    <property type="protein sequence ID" value="CCQ90264.1"/>
    <property type="molecule type" value="Genomic_DNA"/>
</dbReference>
<dbReference type="InterPro" id="IPR059000">
    <property type="entry name" value="ATPase_P-type_domA"/>
</dbReference>
<proteinExistence type="inferred from homology"/>
<dbReference type="GO" id="GO:0005886">
    <property type="term" value="C:plasma membrane"/>
    <property type="evidence" value="ECO:0007669"/>
    <property type="project" value="UniProtKB-SubCell"/>
</dbReference>
<feature type="transmembrane region" description="Helical" evidence="17">
    <location>
        <begin position="833"/>
        <end position="853"/>
    </location>
</feature>
<keyword evidence="6 17" id="KW-0812">Transmembrane</keyword>
<dbReference type="SFLD" id="SFLDS00003">
    <property type="entry name" value="Haloacid_Dehalogenase"/>
    <property type="match status" value="1"/>
</dbReference>
<dbReference type="PRINTS" id="PR00120">
    <property type="entry name" value="HATPASE"/>
</dbReference>
<dbReference type="InterPro" id="IPR023214">
    <property type="entry name" value="HAD_sf"/>
</dbReference>
<dbReference type="FunFam" id="2.70.150.10:FF:000016">
    <property type="entry name" value="Calcium-transporting P-type ATPase putative"/>
    <property type="match status" value="1"/>
</dbReference>
<keyword evidence="8" id="KW-0547">Nucleotide-binding</keyword>
<dbReference type="RefSeq" id="WP_005007616.1">
    <property type="nucleotide sequence ID" value="NZ_HG422173.1"/>
</dbReference>
<keyword evidence="20" id="KW-1185">Reference proteome</keyword>
<evidence type="ECO:0000256" key="9">
    <source>
        <dbReference type="ARBA" id="ARBA00022796"/>
    </source>
</evidence>
<keyword evidence="11" id="KW-1278">Translocase</keyword>
<evidence type="ECO:0000313" key="20">
    <source>
        <dbReference type="Proteomes" id="UP000011704"/>
    </source>
</evidence>
<dbReference type="InterPro" id="IPR008250">
    <property type="entry name" value="ATPase_P-typ_transduc_dom_A_sf"/>
</dbReference>
<keyword evidence="7" id="KW-0479">Metal-binding</keyword>
<keyword evidence="15 17" id="KW-0472">Membrane</keyword>
<dbReference type="PROSITE" id="PS00154">
    <property type="entry name" value="ATPASE_E1_E2"/>
    <property type="match status" value="1"/>
</dbReference>
<dbReference type="Pfam" id="PF00689">
    <property type="entry name" value="Cation_ATPase_C"/>
    <property type="match status" value="1"/>
</dbReference>
<keyword evidence="14" id="KW-0406">Ion transport</keyword>
<dbReference type="InterPro" id="IPR044492">
    <property type="entry name" value="P_typ_ATPase_HD_dom"/>
</dbReference>
<evidence type="ECO:0000256" key="17">
    <source>
        <dbReference type="SAM" id="Phobius"/>
    </source>
</evidence>
<dbReference type="PRINTS" id="PR00119">
    <property type="entry name" value="CATATPASE"/>
</dbReference>
<dbReference type="SFLD" id="SFLDG00002">
    <property type="entry name" value="C1.7:_P-type_atpase_like"/>
    <property type="match status" value="1"/>
</dbReference>
<dbReference type="SUPFAM" id="SSF81653">
    <property type="entry name" value="Calcium ATPase, transduction domain A"/>
    <property type="match status" value="1"/>
</dbReference>
<feature type="domain" description="Cation-transporting P-type ATPase N-terminal" evidence="18">
    <location>
        <begin position="7"/>
        <end position="80"/>
    </location>
</feature>
<feature type="transmembrane region" description="Helical" evidence="17">
    <location>
        <begin position="769"/>
        <end position="788"/>
    </location>
</feature>
<comment type="caution">
    <text evidence="19">The sequence shown here is derived from an EMBL/GenBank/DDBJ whole genome shotgun (WGS) entry which is preliminary data.</text>
</comment>
<evidence type="ECO:0000256" key="12">
    <source>
        <dbReference type="ARBA" id="ARBA00022989"/>
    </source>
</evidence>
<dbReference type="GO" id="GO:1902600">
    <property type="term" value="P:proton transmembrane transport"/>
    <property type="evidence" value="ECO:0007669"/>
    <property type="project" value="TreeGrafter"/>
</dbReference>